<dbReference type="NCBIfam" id="NF012211">
    <property type="entry name" value="tand_rpt_95"/>
    <property type="match status" value="3"/>
</dbReference>
<protein>
    <submittedName>
        <fullName evidence="5">Endonuclease I</fullName>
    </submittedName>
</protein>
<dbReference type="PROSITE" id="PS51257">
    <property type="entry name" value="PROKAR_LIPOPROTEIN"/>
    <property type="match status" value="1"/>
</dbReference>
<evidence type="ECO:0000256" key="2">
    <source>
        <dbReference type="ARBA" id="ARBA00022722"/>
    </source>
</evidence>
<dbReference type="PANTHER" id="PTHR33607">
    <property type="entry name" value="ENDONUCLEASE-1"/>
    <property type="match status" value="1"/>
</dbReference>
<proteinExistence type="inferred from homology"/>
<gene>
    <name evidence="5" type="ORF">C7S20_06600</name>
</gene>
<dbReference type="InterPro" id="IPR007346">
    <property type="entry name" value="Endonuclease-I"/>
</dbReference>
<dbReference type="AlphaFoldDB" id="A0A2R3ZAZ7"/>
<accession>A0A2R3ZAZ7</accession>
<dbReference type="EMBL" id="CP028136">
    <property type="protein sequence ID" value="AVR47352.1"/>
    <property type="molecule type" value="Genomic_DNA"/>
</dbReference>
<organism evidence="5 6">
    <name type="scientific">Christiangramia fulva</name>
    <dbReference type="NCBI Taxonomy" id="2126553"/>
    <lineage>
        <taxon>Bacteria</taxon>
        <taxon>Pseudomonadati</taxon>
        <taxon>Bacteroidota</taxon>
        <taxon>Flavobacteriia</taxon>
        <taxon>Flavobacteriales</taxon>
        <taxon>Flavobacteriaceae</taxon>
        <taxon>Christiangramia</taxon>
    </lineage>
</organism>
<dbReference type="Gene3D" id="2.60.40.3440">
    <property type="match status" value="3"/>
</dbReference>
<dbReference type="InterPro" id="IPR044925">
    <property type="entry name" value="His-Me_finger_sf"/>
</dbReference>
<evidence type="ECO:0000256" key="3">
    <source>
        <dbReference type="ARBA" id="ARBA00022801"/>
    </source>
</evidence>
<dbReference type="Pfam" id="PF17963">
    <property type="entry name" value="Big_9"/>
    <property type="match status" value="3"/>
</dbReference>
<feature type="chain" id="PRO_5015323318" evidence="4">
    <location>
        <begin position="20"/>
        <end position="546"/>
    </location>
</feature>
<name>A0A2R3ZAZ7_9FLAO</name>
<dbReference type="SUPFAM" id="SSF54060">
    <property type="entry name" value="His-Me finger endonucleases"/>
    <property type="match status" value="1"/>
</dbReference>
<feature type="signal peptide" evidence="4">
    <location>
        <begin position="1"/>
        <end position="19"/>
    </location>
</feature>
<dbReference type="GO" id="GO:0016787">
    <property type="term" value="F:hydrolase activity"/>
    <property type="evidence" value="ECO:0007669"/>
    <property type="project" value="UniProtKB-KW"/>
</dbReference>
<evidence type="ECO:0000256" key="4">
    <source>
        <dbReference type="SAM" id="SignalP"/>
    </source>
</evidence>
<dbReference type="GO" id="GO:0004519">
    <property type="term" value="F:endonuclease activity"/>
    <property type="evidence" value="ECO:0007669"/>
    <property type="project" value="UniProtKB-KW"/>
</dbReference>
<evidence type="ECO:0000313" key="6">
    <source>
        <dbReference type="Proteomes" id="UP000241507"/>
    </source>
</evidence>
<keyword evidence="2" id="KW-0540">Nuclease</keyword>
<dbReference type="Pfam" id="PF04231">
    <property type="entry name" value="Endonuclease_1"/>
    <property type="match status" value="1"/>
</dbReference>
<dbReference type="OrthoDB" id="9805017at2"/>
<comment type="similarity">
    <text evidence="1">Belongs to the EndA/NucM nuclease family.</text>
</comment>
<reference evidence="6" key="1">
    <citation type="submission" date="2018-03" db="EMBL/GenBank/DDBJ databases">
        <title>Gramella fulva sp. nov., isolated from a dry surface of tidal flat.</title>
        <authorList>
            <person name="Hwang S.H."/>
            <person name="Hwang W.M."/>
            <person name="Kang K."/>
            <person name="Ahn T.-Y."/>
        </authorList>
    </citation>
    <scope>NUCLEOTIDE SEQUENCE [LARGE SCALE GENOMIC DNA]</scope>
    <source>
        <strain evidence="6">SH35</strain>
    </source>
</reference>
<sequence>MVKGFLVAFQLLFFLMACSSEDTPGQPKPTPDPDPVAKADKLSAVENEEYTFQSSILLENDEIVDNARIKDFDNETTAGGSITDNRDGTYTYTPPADFKGDDTFDYTLCVPGDSNRCSTATVTISVGDAGDPVAIDDSYQINENESYTIRNYLNNDDLKDNATVTDVLSESGNATVTLQEDGSIRYVPNEHFSGEDTFTYTICDDDETPNCSTATITMTVVDEGSPKAEDDSVIIASGTTETTFKNLLDNDDLIDDAVITSVESTGNGTATLNEDGTVTFEPQAGFSGDDTFTYTICDDDVDQFCSTATVTVSVVESYGFNIPADLEYYYGDAIFAKGGGTIAYQLLSDFTNAMHTTHLEYTDRHDYLYDADADPADPSKVILMYSGESRPDDQYQLHEPPLRGETFNTEHIYPQSKLDHDEAANDLHHMRVADIDVNSERSYYPFTDGTGTYKLVDGNKWFPGDDWRGDVARMVMYVNLAYGDSFDEVGSKDLFLKWNREDPVSEFEIQRNNVIEGAQGNRNPFIDNPYLATLIWGGEPAQNRWQ</sequence>
<dbReference type="KEGG" id="grs:C7S20_06600"/>
<dbReference type="PANTHER" id="PTHR33607:SF2">
    <property type="entry name" value="ENDONUCLEASE-1"/>
    <property type="match status" value="1"/>
</dbReference>
<keyword evidence="6" id="KW-1185">Reference proteome</keyword>
<keyword evidence="3" id="KW-0378">Hydrolase</keyword>
<keyword evidence="4" id="KW-0732">Signal</keyword>
<dbReference type="Proteomes" id="UP000241507">
    <property type="component" value="Chromosome"/>
</dbReference>
<keyword evidence="5" id="KW-0255">Endonuclease</keyword>
<evidence type="ECO:0000313" key="5">
    <source>
        <dbReference type="EMBL" id="AVR47352.1"/>
    </source>
</evidence>
<evidence type="ECO:0000256" key="1">
    <source>
        <dbReference type="ARBA" id="ARBA00006429"/>
    </source>
</evidence>